<dbReference type="AlphaFoldDB" id="A4S755"/>
<feature type="region of interest" description="Disordered" evidence="1">
    <location>
        <begin position="38"/>
        <end position="67"/>
    </location>
</feature>
<accession>A4S755</accession>
<gene>
    <name evidence="2" type="ORF">OSTLU_27357</name>
</gene>
<keyword evidence="3" id="KW-1185">Reference proteome</keyword>
<evidence type="ECO:0000256" key="1">
    <source>
        <dbReference type="SAM" id="MobiDB-lite"/>
    </source>
</evidence>
<feature type="region of interest" description="Disordered" evidence="1">
    <location>
        <begin position="402"/>
        <end position="590"/>
    </location>
</feature>
<proteinExistence type="predicted"/>
<feature type="compositionally biased region" description="Basic and acidic residues" evidence="1">
    <location>
        <begin position="243"/>
        <end position="259"/>
    </location>
</feature>
<sequence>MPSAEELRAAYAAKQRVDAMADYASRAAAGAREGVASALASARTGASEPRDASVRAGGVGGSGGAGGLGERRWTCHACERLEGGGRGPTRDGTIVQPANVPMVLLEVKGEVVERCALPMGKDDLVKGEMMTIGKWLARVVGAEGATPEKPRVLVRPPEAEDEASKRAGGAVVAQHAVAQHAVAQHAPPLMIPTPSLATQPRAGGLEAPGARREYYREEHQQQYQQHPSPPQQQPRYQIYEPPPRFERAVDPDTGTRERWMGGGWRGRGSGDDRPRGVTQQEVDAARARLLELEQEARIRAEVAAAEAMARQQQAEAARLSAETALEQMSQAEAANRAVRDAEYAAAEAKRLAYFAAENQREAESQFISMLPLDGVETAVEAQRRVTELDDIQRRIAEHERAAAAHTLAPPPREVPHQYPSSVAPQAPPMVTYAPPLPQQEQQQYQPPQQQYRPPQQQQEYQPPHRQQQYQPPPQQQQQQPASTVSVRFEAPYQPPPQSAPKRAEAEIEYTTSPSNVKDRAAAFGHVTIKSKPASRPVDPVAQTYANSGTSQTSASPHALAQVMRQERPPTASQQQQQQLPSKKEETPEELRRKIALLERLARSRGLIA</sequence>
<protein>
    <submittedName>
        <fullName evidence="2">Uncharacterized protein</fullName>
    </submittedName>
</protein>
<dbReference type="OrthoDB" id="10659864at2759"/>
<reference evidence="2 3" key="1">
    <citation type="journal article" date="2007" name="Proc. Natl. Acad. Sci. U.S.A.">
        <title>The tiny eukaryote Ostreococcus provides genomic insights into the paradox of plankton speciation.</title>
        <authorList>
            <person name="Palenik B."/>
            <person name="Grimwood J."/>
            <person name="Aerts A."/>
            <person name="Rouze P."/>
            <person name="Salamov A."/>
            <person name="Putnam N."/>
            <person name="Dupont C."/>
            <person name="Jorgensen R."/>
            <person name="Derelle E."/>
            <person name="Rombauts S."/>
            <person name="Zhou K."/>
            <person name="Otillar R."/>
            <person name="Merchant S.S."/>
            <person name="Podell S."/>
            <person name="Gaasterland T."/>
            <person name="Napoli C."/>
            <person name="Gendler K."/>
            <person name="Manuell A."/>
            <person name="Tai V."/>
            <person name="Vallon O."/>
            <person name="Piganeau G."/>
            <person name="Jancek S."/>
            <person name="Heijde M."/>
            <person name="Jabbari K."/>
            <person name="Bowler C."/>
            <person name="Lohr M."/>
            <person name="Robbens S."/>
            <person name="Werner G."/>
            <person name="Dubchak I."/>
            <person name="Pazour G.J."/>
            <person name="Ren Q."/>
            <person name="Paulsen I."/>
            <person name="Delwiche C."/>
            <person name="Schmutz J."/>
            <person name="Rokhsar D."/>
            <person name="Van de Peer Y."/>
            <person name="Moreau H."/>
            <person name="Grigoriev I.V."/>
        </authorList>
    </citation>
    <scope>NUCLEOTIDE SEQUENCE [LARGE SCALE GENOMIC DNA]</scope>
    <source>
        <strain evidence="2 3">CCE9901</strain>
    </source>
</reference>
<dbReference type="GeneID" id="5005400"/>
<evidence type="ECO:0000313" key="3">
    <source>
        <dbReference type="Proteomes" id="UP000001568"/>
    </source>
</evidence>
<evidence type="ECO:0000313" key="2">
    <source>
        <dbReference type="EMBL" id="ABO99506.1"/>
    </source>
</evidence>
<dbReference type="Proteomes" id="UP000001568">
    <property type="component" value="Chromosome 14"/>
</dbReference>
<dbReference type="OMA" id="ERCALPM"/>
<feature type="compositionally biased region" description="Gly residues" evidence="1">
    <location>
        <begin position="57"/>
        <end position="67"/>
    </location>
</feature>
<feature type="region of interest" description="Disordered" evidence="1">
    <location>
        <begin position="215"/>
        <end position="277"/>
    </location>
</feature>
<dbReference type="RefSeq" id="XP_001421213.1">
    <property type="nucleotide sequence ID" value="XM_001421176.1"/>
</dbReference>
<dbReference type="HOGENOM" id="CLU_449324_0_0_1"/>
<dbReference type="KEGG" id="olu:OSTLU_27357"/>
<dbReference type="EMBL" id="CP000594">
    <property type="protein sequence ID" value="ABO99506.1"/>
    <property type="molecule type" value="Genomic_DNA"/>
</dbReference>
<feature type="compositionally biased region" description="Polar residues" evidence="1">
    <location>
        <begin position="543"/>
        <end position="555"/>
    </location>
</feature>
<feature type="compositionally biased region" description="Basic and acidic residues" evidence="1">
    <location>
        <begin position="581"/>
        <end position="590"/>
    </location>
</feature>
<dbReference type="Gramene" id="ABO99506">
    <property type="protein sequence ID" value="ABO99506"/>
    <property type="gene ID" value="OSTLU_27357"/>
</dbReference>
<organism evidence="2 3">
    <name type="scientific">Ostreococcus lucimarinus (strain CCE9901)</name>
    <dbReference type="NCBI Taxonomy" id="436017"/>
    <lineage>
        <taxon>Eukaryota</taxon>
        <taxon>Viridiplantae</taxon>
        <taxon>Chlorophyta</taxon>
        <taxon>Mamiellophyceae</taxon>
        <taxon>Mamiellales</taxon>
        <taxon>Bathycoccaceae</taxon>
        <taxon>Ostreococcus</taxon>
    </lineage>
</organism>
<name>A4S755_OSTLU</name>
<feature type="compositionally biased region" description="Low complexity" evidence="1">
    <location>
        <begin position="438"/>
        <end position="480"/>
    </location>
</feature>